<proteinExistence type="predicted"/>
<accession>A0A841RBB6</accession>
<dbReference type="RefSeq" id="WP_184746922.1">
    <property type="nucleotide sequence ID" value="NZ_JACHGJ010000004.1"/>
</dbReference>
<comment type="caution">
    <text evidence="1">The sequence shown here is derived from an EMBL/GenBank/DDBJ whole genome shotgun (WGS) entry which is preliminary data.</text>
</comment>
<organism evidence="1 2">
    <name type="scientific">Spirochaeta isovalerica</name>
    <dbReference type="NCBI Taxonomy" id="150"/>
    <lineage>
        <taxon>Bacteria</taxon>
        <taxon>Pseudomonadati</taxon>
        <taxon>Spirochaetota</taxon>
        <taxon>Spirochaetia</taxon>
        <taxon>Spirochaetales</taxon>
        <taxon>Spirochaetaceae</taxon>
        <taxon>Spirochaeta</taxon>
    </lineage>
</organism>
<sequence length="472" mass="53328">MKELFLKSVLFILGISVLSVVLYSQDRDEYSIADQRTFNEYRQAIERTADMVYDQSAIELASRYGLDIVDVTWEDTGRYYNSSVGPNISDMTIQVGLQDRDNRDFFEVTAMPVIRFPNNDDLSTDLDPRDFTLLTGNEKGEDLKRISLYDFLESPGDFLSDPDSWPGLSNSLLAPRDSKVLVSAQACFLPIPSGGKAIFNPVLFNYQSYEKNPAVLTVLATREGTSVTIIDNVRDTYDGGFFRGQRLFFNRNGEKASLTGQRQSEFFRENNSGQSGTSSAEAGRESGLNMVLLIQIPLKQKPQRRGFFGGWMEESAMESAVPMAMEKSSDVENAVIGSGPVEGPFIEIDGLKIKRDPDFPVRVTVQFYKATSNGIVSERDIDEIAHQIRKVYSQGDYVSSLVTGGGAGRVTEYSGLKVQPPFWWRDFWRRFEKNRGMDREDAIIRLLELLGEDYRDREVSELYLRDLLSDII</sequence>
<gene>
    <name evidence="1" type="ORF">HNR50_002324</name>
</gene>
<reference evidence="1 2" key="1">
    <citation type="submission" date="2020-08" db="EMBL/GenBank/DDBJ databases">
        <title>Genomic Encyclopedia of Type Strains, Phase IV (KMG-IV): sequencing the most valuable type-strain genomes for metagenomic binning, comparative biology and taxonomic classification.</title>
        <authorList>
            <person name="Goeker M."/>
        </authorList>
    </citation>
    <scope>NUCLEOTIDE SEQUENCE [LARGE SCALE GENOMIC DNA]</scope>
    <source>
        <strain evidence="1 2">DSM 2461</strain>
    </source>
</reference>
<name>A0A841RBB6_9SPIO</name>
<keyword evidence="2" id="KW-1185">Reference proteome</keyword>
<protein>
    <submittedName>
        <fullName evidence="1">Uncharacterized protein</fullName>
    </submittedName>
</protein>
<dbReference type="EMBL" id="JACHGJ010000004">
    <property type="protein sequence ID" value="MBB6480651.1"/>
    <property type="molecule type" value="Genomic_DNA"/>
</dbReference>
<dbReference type="Proteomes" id="UP000587760">
    <property type="component" value="Unassembled WGS sequence"/>
</dbReference>
<evidence type="ECO:0000313" key="2">
    <source>
        <dbReference type="Proteomes" id="UP000587760"/>
    </source>
</evidence>
<evidence type="ECO:0000313" key="1">
    <source>
        <dbReference type="EMBL" id="MBB6480651.1"/>
    </source>
</evidence>
<dbReference type="AlphaFoldDB" id="A0A841RBB6"/>